<feature type="transmembrane region" description="Helical" evidence="1">
    <location>
        <begin position="39"/>
        <end position="58"/>
    </location>
</feature>
<name>A0AAJ1U0F8_9HYPH</name>
<proteinExistence type="predicted"/>
<evidence type="ECO:0000313" key="2">
    <source>
        <dbReference type="EMBL" id="MDQ0547058.1"/>
    </source>
</evidence>
<dbReference type="RefSeq" id="WP_007565928.1">
    <property type="nucleotide sequence ID" value="NZ_JAJALK010000019.1"/>
</dbReference>
<evidence type="ECO:0000313" key="3">
    <source>
        <dbReference type="Proteomes" id="UP001223420"/>
    </source>
</evidence>
<protein>
    <submittedName>
        <fullName evidence="2">Flp pilus assembly pilin Flp</fullName>
    </submittedName>
</protein>
<keyword evidence="1" id="KW-0812">Transmembrane</keyword>
<sequence length="76" mass="8047">MGEPSCDRSGAPDGRSRLRATGRAMGFARDANGSTAMEYALIGALIFIVAAGSIRYYGSRMIPIYNQISATVTQAD</sequence>
<comment type="caution">
    <text evidence="2">The sequence shown here is derived from an EMBL/GenBank/DDBJ whole genome shotgun (WGS) entry which is preliminary data.</text>
</comment>
<gene>
    <name evidence="2" type="ORF">QO001_006011</name>
</gene>
<evidence type="ECO:0000256" key="1">
    <source>
        <dbReference type="SAM" id="Phobius"/>
    </source>
</evidence>
<dbReference type="Proteomes" id="UP001223420">
    <property type="component" value="Unassembled WGS sequence"/>
</dbReference>
<keyword evidence="1" id="KW-0472">Membrane</keyword>
<dbReference type="AlphaFoldDB" id="A0AAJ1U0F8"/>
<dbReference type="EMBL" id="JAUSWL010000020">
    <property type="protein sequence ID" value="MDQ0547058.1"/>
    <property type="molecule type" value="Genomic_DNA"/>
</dbReference>
<accession>A0AAJ1U0F8</accession>
<keyword evidence="1" id="KW-1133">Transmembrane helix</keyword>
<organism evidence="2 3">
    <name type="scientific">Methylobacterium brachiatum</name>
    <dbReference type="NCBI Taxonomy" id="269660"/>
    <lineage>
        <taxon>Bacteria</taxon>
        <taxon>Pseudomonadati</taxon>
        <taxon>Pseudomonadota</taxon>
        <taxon>Alphaproteobacteria</taxon>
        <taxon>Hyphomicrobiales</taxon>
        <taxon>Methylobacteriaceae</taxon>
        <taxon>Methylobacterium</taxon>
    </lineage>
</organism>
<reference evidence="2" key="1">
    <citation type="submission" date="2023-07" db="EMBL/GenBank/DDBJ databases">
        <title>Genomic Encyclopedia of Type Strains, Phase IV (KMG-IV): sequencing the most valuable type-strain genomes for metagenomic binning, comparative biology and taxonomic classification.</title>
        <authorList>
            <person name="Goeker M."/>
        </authorList>
    </citation>
    <scope>NUCLEOTIDE SEQUENCE</scope>
    <source>
        <strain evidence="2">DSM 19569</strain>
    </source>
</reference>